<dbReference type="Pfam" id="PF20515">
    <property type="entry name" value="2OG-FeII_Oxy_6"/>
    <property type="match status" value="1"/>
</dbReference>
<gene>
    <name evidence="3" type="ORF">F5878DRAFT_645427</name>
</gene>
<reference evidence="3" key="1">
    <citation type="submission" date="2022-08" db="EMBL/GenBank/DDBJ databases">
        <authorList>
            <consortium name="DOE Joint Genome Institute"/>
            <person name="Min B."/>
            <person name="Riley R."/>
            <person name="Sierra-Patev S."/>
            <person name="Naranjo-Ortiz M."/>
            <person name="Looney B."/>
            <person name="Konkel Z."/>
            <person name="Slot J.C."/>
            <person name="Sakamoto Y."/>
            <person name="Steenwyk J.L."/>
            <person name="Rokas A."/>
            <person name="Carro J."/>
            <person name="Camarero S."/>
            <person name="Ferreira P."/>
            <person name="Molpeceres G."/>
            <person name="Ruiz-Duenas F.J."/>
            <person name="Serrano A."/>
            <person name="Henrissat B."/>
            <person name="Drula E."/>
            <person name="Hughes K.W."/>
            <person name="Mata J.L."/>
            <person name="Ishikawa N.K."/>
            <person name="Vargas-Isla R."/>
            <person name="Ushijima S."/>
            <person name="Smith C.A."/>
            <person name="Ahrendt S."/>
            <person name="Andreopoulos W."/>
            <person name="He G."/>
            <person name="Labutti K."/>
            <person name="Lipzen A."/>
            <person name="Ng V."/>
            <person name="Sandor L."/>
            <person name="Barry K."/>
            <person name="Martinez A.T."/>
            <person name="Xiao Y."/>
            <person name="Gibbons J.G."/>
            <person name="Terashima K."/>
            <person name="Hibbett D.S."/>
            <person name="Grigoriev I.V."/>
        </authorList>
    </citation>
    <scope>NUCLEOTIDE SEQUENCE</scope>
    <source>
        <strain evidence="3">TFB9207</strain>
    </source>
</reference>
<evidence type="ECO:0000313" key="4">
    <source>
        <dbReference type="Proteomes" id="UP001163846"/>
    </source>
</evidence>
<dbReference type="EMBL" id="MU806586">
    <property type="protein sequence ID" value="KAJ3834075.1"/>
    <property type="molecule type" value="Genomic_DNA"/>
</dbReference>
<feature type="domain" description="Tet-like 2OG-Fe(II) oxygenase" evidence="2">
    <location>
        <begin position="168"/>
        <end position="370"/>
    </location>
</feature>
<accession>A0AA38U9C1</accession>
<name>A0AA38U9C1_9AGAR</name>
<evidence type="ECO:0000313" key="3">
    <source>
        <dbReference type="EMBL" id="KAJ3834075.1"/>
    </source>
</evidence>
<organism evidence="3 4">
    <name type="scientific">Lentinula raphanica</name>
    <dbReference type="NCBI Taxonomy" id="153919"/>
    <lineage>
        <taxon>Eukaryota</taxon>
        <taxon>Fungi</taxon>
        <taxon>Dikarya</taxon>
        <taxon>Basidiomycota</taxon>
        <taxon>Agaricomycotina</taxon>
        <taxon>Agaricomycetes</taxon>
        <taxon>Agaricomycetidae</taxon>
        <taxon>Agaricales</taxon>
        <taxon>Marasmiineae</taxon>
        <taxon>Omphalotaceae</taxon>
        <taxon>Lentinula</taxon>
    </lineage>
</organism>
<evidence type="ECO:0000259" key="2">
    <source>
        <dbReference type="Pfam" id="PF20515"/>
    </source>
</evidence>
<protein>
    <recommendedName>
        <fullName evidence="2">Tet-like 2OG-Fe(II) oxygenase domain-containing protein</fullName>
    </recommendedName>
</protein>
<dbReference type="AlphaFoldDB" id="A0AA38U9C1"/>
<feature type="region of interest" description="Disordered" evidence="1">
    <location>
        <begin position="1"/>
        <end position="66"/>
    </location>
</feature>
<evidence type="ECO:0000256" key="1">
    <source>
        <dbReference type="SAM" id="MobiDB-lite"/>
    </source>
</evidence>
<keyword evidence="4" id="KW-1185">Reference proteome</keyword>
<sequence length="436" mass="51181">MQEEDTIPSKSTPSEVDHEEQQSHRLIYYQSRNQTANDRKRLRRRQRERDEADEELRQQLQQEEMEAERCARDEQIQAQIEASVEERHQALVDESMKQRAIIQELRDQILHKDENFQDSTWEKLEKVCFYRNISEFQLHYTQPNLAYESNSQNLKVDKEQSPALSVRTHEQQEDVTSSALTKSGKMYAAGWHGPRGEKKDLTRYTVKKQGSVSNRRRVLGEYTRASEGFAFVGEQYASRLALLFPQEYYRLCNFAIENHIPSFADLELWANGEPGSTPFANSLTITNRDFANYVHRDRDAIDITYGWWWTAFKPRQRQPWQLNEEHDHGDIKGGEFLIAEYGIAVDFSKTKGLVEIFWRGHKDYHVTMRSTSPQDVTRFGTSVQITQSALRGVQALERHENDPNRVTDHYQRTHDAEEAIKRQQRKQAQKKKKSVV</sequence>
<proteinExistence type="predicted"/>
<dbReference type="InterPro" id="IPR046798">
    <property type="entry name" value="2OG-FeII_Oxy_6"/>
</dbReference>
<dbReference type="Proteomes" id="UP001163846">
    <property type="component" value="Unassembled WGS sequence"/>
</dbReference>
<feature type="region of interest" description="Disordered" evidence="1">
    <location>
        <begin position="159"/>
        <end position="178"/>
    </location>
</feature>
<comment type="caution">
    <text evidence="3">The sequence shown here is derived from an EMBL/GenBank/DDBJ whole genome shotgun (WGS) entry which is preliminary data.</text>
</comment>